<name>A0ABT3FVA7_9BACT</name>
<sequence length="474" mass="51792">MNRRFFLHTSAFAGTWSMLSPLARAQGANEDLRLAVIGFKGRGMNHIDNALKTKGVRLVALCDCDAKVLAAGKDKLEKQNVKVATYEDYRKLCEAKDIDAVVIATPNHTHALIAVTAAANGKHVYVEKPVSHNVWEGRVLADAQAKYGKIIHHGFQRRSETSWAEAFAWLKEGNLGKLKLARGFCYKPRPSIGKVNGPQKPPAEVNYDLWCGPRPTDPPRRKQFHYDWHWQSPYGNGDLGNQGPHQLDVCRWALGDPKELPPTVLSCGGRFAHDDDGDVANTQVVFLGYHPVPIVFEVRGLPKKGVDFKSGMDSYKGQQVGNLIEYEGGWLSGGHDGKCQMFDTEGKQLRSFQGGRSHFGTWVDAIRAGKQDARHSAENGHLSSALAHIGNISWDLGTPASPGEVKEAFSNAAAAEAVERMAAHLAANNVDLAKQKIRLGASLAMSGEKFTGTHADKANALLKGSYRTGFELPV</sequence>
<dbReference type="InterPro" id="IPR050463">
    <property type="entry name" value="Gfo/Idh/MocA_oxidrdct_glycsds"/>
</dbReference>
<comment type="caution">
    <text evidence="3">The sequence shown here is derived from an EMBL/GenBank/DDBJ whole genome shotgun (WGS) entry which is preliminary data.</text>
</comment>
<evidence type="ECO:0000313" key="4">
    <source>
        <dbReference type="Proteomes" id="UP001207930"/>
    </source>
</evidence>
<accession>A0ABT3FVA7</accession>
<dbReference type="SUPFAM" id="SSF55347">
    <property type="entry name" value="Glyceraldehyde-3-phosphate dehydrogenase-like, C-terminal domain"/>
    <property type="match status" value="1"/>
</dbReference>
<protein>
    <submittedName>
        <fullName evidence="3">Gfo/Idh/MocA family oxidoreductase</fullName>
    </submittedName>
</protein>
<dbReference type="InterPro" id="IPR043906">
    <property type="entry name" value="Gfo/Idh/MocA_OxRdtase_bact_C"/>
</dbReference>
<evidence type="ECO:0000259" key="2">
    <source>
        <dbReference type="Pfam" id="PF19051"/>
    </source>
</evidence>
<dbReference type="PANTHER" id="PTHR43818:SF5">
    <property type="entry name" value="OXIDOREDUCTASE FAMILY PROTEIN"/>
    <property type="match status" value="1"/>
</dbReference>
<dbReference type="Pfam" id="PF01408">
    <property type="entry name" value="GFO_IDH_MocA"/>
    <property type="match status" value="1"/>
</dbReference>
<dbReference type="Proteomes" id="UP001207930">
    <property type="component" value="Unassembled WGS sequence"/>
</dbReference>
<dbReference type="Pfam" id="PF19051">
    <property type="entry name" value="GFO_IDH_MocA_C2"/>
    <property type="match status" value="1"/>
</dbReference>
<evidence type="ECO:0000259" key="1">
    <source>
        <dbReference type="Pfam" id="PF01408"/>
    </source>
</evidence>
<dbReference type="RefSeq" id="WP_264503457.1">
    <property type="nucleotide sequence ID" value="NZ_JAPDDS010000018.1"/>
</dbReference>
<keyword evidence="4" id="KW-1185">Reference proteome</keyword>
<dbReference type="Gene3D" id="3.30.360.10">
    <property type="entry name" value="Dihydrodipicolinate Reductase, domain 2"/>
    <property type="match status" value="1"/>
</dbReference>
<evidence type="ECO:0000313" key="3">
    <source>
        <dbReference type="EMBL" id="MCW1887502.1"/>
    </source>
</evidence>
<dbReference type="InterPro" id="IPR000683">
    <property type="entry name" value="Gfo/Idh/MocA-like_OxRdtase_N"/>
</dbReference>
<dbReference type="Gene3D" id="3.40.50.720">
    <property type="entry name" value="NAD(P)-binding Rossmann-like Domain"/>
    <property type="match status" value="1"/>
</dbReference>
<dbReference type="EMBL" id="JAPDDS010000018">
    <property type="protein sequence ID" value="MCW1887502.1"/>
    <property type="molecule type" value="Genomic_DNA"/>
</dbReference>
<feature type="domain" description="Gfo/Idh/MocA-like oxidoreductase N-terminal" evidence="1">
    <location>
        <begin position="33"/>
        <end position="155"/>
    </location>
</feature>
<proteinExistence type="predicted"/>
<gene>
    <name evidence="3" type="ORF">OKA04_22390</name>
</gene>
<dbReference type="InterPro" id="IPR036291">
    <property type="entry name" value="NAD(P)-bd_dom_sf"/>
</dbReference>
<dbReference type="PANTHER" id="PTHR43818">
    <property type="entry name" value="BCDNA.GH03377"/>
    <property type="match status" value="1"/>
</dbReference>
<dbReference type="SUPFAM" id="SSF51735">
    <property type="entry name" value="NAD(P)-binding Rossmann-fold domains"/>
    <property type="match status" value="1"/>
</dbReference>
<reference evidence="3 4" key="1">
    <citation type="submission" date="2022-10" db="EMBL/GenBank/DDBJ databases">
        <title>Luteolibacter flavescens strain MCCC 1K03193, whole genome shotgun sequencing project.</title>
        <authorList>
            <person name="Zhao G."/>
            <person name="Shen L."/>
        </authorList>
    </citation>
    <scope>NUCLEOTIDE SEQUENCE [LARGE SCALE GENOMIC DNA]</scope>
    <source>
        <strain evidence="3 4">MCCC 1K03193</strain>
    </source>
</reference>
<feature type="domain" description="Gfo/Idh/MocA-like oxidoreductase bacterial type C-terminal" evidence="2">
    <location>
        <begin position="193"/>
        <end position="264"/>
    </location>
</feature>
<organism evidence="3 4">
    <name type="scientific">Luteolibacter flavescens</name>
    <dbReference type="NCBI Taxonomy" id="1859460"/>
    <lineage>
        <taxon>Bacteria</taxon>
        <taxon>Pseudomonadati</taxon>
        <taxon>Verrucomicrobiota</taxon>
        <taxon>Verrucomicrobiia</taxon>
        <taxon>Verrucomicrobiales</taxon>
        <taxon>Verrucomicrobiaceae</taxon>
        <taxon>Luteolibacter</taxon>
    </lineage>
</organism>